<evidence type="ECO:0000256" key="10">
    <source>
        <dbReference type="ARBA" id="ARBA00022759"/>
    </source>
</evidence>
<dbReference type="GO" id="GO:0005634">
    <property type="term" value="C:nucleus"/>
    <property type="evidence" value="ECO:0007669"/>
    <property type="project" value="UniProtKB-ARBA"/>
</dbReference>
<dbReference type="InterPro" id="IPR039537">
    <property type="entry name" value="Retrotran_Ty1/copia-like"/>
</dbReference>
<dbReference type="InterPro" id="IPR054722">
    <property type="entry name" value="PolX-like_BBD"/>
</dbReference>
<keyword evidence="9" id="KW-0064">Aspartyl protease</keyword>
<dbReference type="InterPro" id="IPR057670">
    <property type="entry name" value="SH3_retrovirus"/>
</dbReference>
<evidence type="ECO:0000256" key="1">
    <source>
        <dbReference type="ARBA" id="ARBA00002180"/>
    </source>
</evidence>
<keyword evidence="19" id="KW-0233">DNA recombination</keyword>
<evidence type="ECO:0000256" key="6">
    <source>
        <dbReference type="ARBA" id="ARBA00022722"/>
    </source>
</evidence>
<evidence type="ECO:0000256" key="2">
    <source>
        <dbReference type="ARBA" id="ARBA00022578"/>
    </source>
</evidence>
<feature type="region of interest" description="Disordered" evidence="23">
    <location>
        <begin position="732"/>
        <end position="772"/>
    </location>
</feature>
<evidence type="ECO:0000313" key="25">
    <source>
        <dbReference type="EMBL" id="PLW23046.1"/>
    </source>
</evidence>
<keyword evidence="11" id="KW-0378">Hydrolase</keyword>
<dbReference type="GO" id="GO:0004190">
    <property type="term" value="F:aspartic-type endopeptidase activity"/>
    <property type="evidence" value="ECO:0007669"/>
    <property type="project" value="UniProtKB-KW"/>
</dbReference>
<dbReference type="GO" id="GO:0005524">
    <property type="term" value="F:ATP binding"/>
    <property type="evidence" value="ECO:0007669"/>
    <property type="project" value="UniProtKB-KW"/>
</dbReference>
<evidence type="ECO:0000256" key="8">
    <source>
        <dbReference type="ARBA" id="ARBA00022741"/>
    </source>
</evidence>
<evidence type="ECO:0000256" key="13">
    <source>
        <dbReference type="ARBA" id="ARBA00022842"/>
    </source>
</evidence>
<dbReference type="GO" id="GO:0006508">
    <property type="term" value="P:proteolysis"/>
    <property type="evidence" value="ECO:0007669"/>
    <property type="project" value="UniProtKB-KW"/>
</dbReference>
<feature type="domain" description="Integrase catalytic" evidence="24">
    <location>
        <begin position="451"/>
        <end position="617"/>
    </location>
</feature>
<name>A0A2N5TC47_9BASI</name>
<evidence type="ECO:0000256" key="14">
    <source>
        <dbReference type="ARBA" id="ARBA00022884"/>
    </source>
</evidence>
<dbReference type="GO" id="GO:0046872">
    <property type="term" value="F:metal ion binding"/>
    <property type="evidence" value="ECO:0007669"/>
    <property type="project" value="UniProtKB-KW"/>
</dbReference>
<evidence type="ECO:0000256" key="17">
    <source>
        <dbReference type="ARBA" id="ARBA00022932"/>
    </source>
</evidence>
<evidence type="ECO:0000313" key="26">
    <source>
        <dbReference type="Proteomes" id="UP000235392"/>
    </source>
</evidence>
<dbReference type="PANTHER" id="PTHR42648:SF11">
    <property type="entry name" value="TRANSPOSON TY4-P GAG-POL POLYPROTEIN"/>
    <property type="match status" value="1"/>
</dbReference>
<proteinExistence type="predicted"/>
<dbReference type="GO" id="GO:0004519">
    <property type="term" value="F:endonuclease activity"/>
    <property type="evidence" value="ECO:0007669"/>
    <property type="project" value="UniProtKB-KW"/>
</dbReference>
<dbReference type="PROSITE" id="PS50994">
    <property type="entry name" value="INTEGRASE"/>
    <property type="match status" value="1"/>
</dbReference>
<keyword evidence="5" id="KW-0548">Nucleotidyltransferase</keyword>
<evidence type="ECO:0000256" key="16">
    <source>
        <dbReference type="ARBA" id="ARBA00022918"/>
    </source>
</evidence>
<dbReference type="InterPro" id="IPR043502">
    <property type="entry name" value="DNA/RNA_pol_sf"/>
</dbReference>
<dbReference type="SUPFAM" id="SSF56672">
    <property type="entry name" value="DNA/RNA polymerases"/>
    <property type="match status" value="1"/>
</dbReference>
<evidence type="ECO:0000256" key="22">
    <source>
        <dbReference type="ARBA" id="ARBA00049244"/>
    </source>
</evidence>
<gene>
    <name evidence="25" type="ORF">PCASD_11034</name>
</gene>
<keyword evidence="3" id="KW-1188">Viral release from host cell</keyword>
<comment type="catalytic activity">
    <reaction evidence="22">
        <text>DNA(n) + a 2'-deoxyribonucleoside 5'-triphosphate = DNA(n+1) + diphosphate</text>
        <dbReference type="Rhea" id="RHEA:22508"/>
        <dbReference type="Rhea" id="RHEA-COMP:17339"/>
        <dbReference type="Rhea" id="RHEA-COMP:17340"/>
        <dbReference type="ChEBI" id="CHEBI:33019"/>
        <dbReference type="ChEBI" id="CHEBI:61560"/>
        <dbReference type="ChEBI" id="CHEBI:173112"/>
        <dbReference type="EC" id="2.7.7.7"/>
    </reaction>
</comment>
<dbReference type="GO" id="GO:0003887">
    <property type="term" value="F:DNA-directed DNA polymerase activity"/>
    <property type="evidence" value="ECO:0007669"/>
    <property type="project" value="UniProtKB-KW"/>
</dbReference>
<keyword evidence="6" id="KW-0540">Nuclease</keyword>
<evidence type="ECO:0000256" key="3">
    <source>
        <dbReference type="ARBA" id="ARBA00022612"/>
    </source>
</evidence>
<dbReference type="GO" id="GO:0032196">
    <property type="term" value="P:transposition"/>
    <property type="evidence" value="ECO:0007669"/>
    <property type="project" value="UniProtKB-KW"/>
</dbReference>
<evidence type="ECO:0000256" key="21">
    <source>
        <dbReference type="ARBA" id="ARBA00048173"/>
    </source>
</evidence>
<evidence type="ECO:0000256" key="23">
    <source>
        <dbReference type="SAM" id="MobiDB-lite"/>
    </source>
</evidence>
<keyword evidence="8" id="KW-0547">Nucleotide-binding</keyword>
<evidence type="ECO:0000256" key="18">
    <source>
        <dbReference type="ARBA" id="ARBA00023113"/>
    </source>
</evidence>
<dbReference type="Pfam" id="PF25597">
    <property type="entry name" value="SH3_retrovirus"/>
    <property type="match status" value="1"/>
</dbReference>
<keyword evidence="20" id="KW-0511">Multifunctional enzyme</keyword>
<dbReference type="Pfam" id="PF00665">
    <property type="entry name" value="rve"/>
    <property type="match status" value="1"/>
</dbReference>
<feature type="compositionally biased region" description="Polar residues" evidence="23">
    <location>
        <begin position="1322"/>
        <end position="1336"/>
    </location>
</feature>
<comment type="caution">
    <text evidence="25">The sequence shown here is derived from an EMBL/GenBank/DDBJ whole genome shotgun (WGS) entry which is preliminary data.</text>
</comment>
<dbReference type="InterPro" id="IPR025724">
    <property type="entry name" value="GAG-pre-integrase_dom"/>
</dbReference>
<keyword evidence="12" id="KW-0067">ATP-binding</keyword>
<comment type="catalytic activity">
    <reaction evidence="21">
        <text>DNA(n) + a 2'-deoxyribonucleoside 5'-triphosphate = DNA(n+1) + diphosphate</text>
        <dbReference type="Rhea" id="RHEA:22508"/>
        <dbReference type="Rhea" id="RHEA-COMP:17339"/>
        <dbReference type="Rhea" id="RHEA-COMP:17340"/>
        <dbReference type="ChEBI" id="CHEBI:33019"/>
        <dbReference type="ChEBI" id="CHEBI:61560"/>
        <dbReference type="ChEBI" id="CHEBI:173112"/>
        <dbReference type="EC" id="2.7.7.49"/>
    </reaction>
</comment>
<keyword evidence="13" id="KW-0460">Magnesium</keyword>
<evidence type="ECO:0000259" key="24">
    <source>
        <dbReference type="PROSITE" id="PS50994"/>
    </source>
</evidence>
<dbReference type="Pfam" id="PF07727">
    <property type="entry name" value="RVT_2"/>
    <property type="match status" value="1"/>
</dbReference>
<evidence type="ECO:0000256" key="20">
    <source>
        <dbReference type="ARBA" id="ARBA00023268"/>
    </source>
</evidence>
<evidence type="ECO:0000256" key="15">
    <source>
        <dbReference type="ARBA" id="ARBA00022908"/>
    </source>
</evidence>
<keyword evidence="15" id="KW-0229">DNA integration</keyword>
<keyword evidence="2" id="KW-0815">Transposition</keyword>
<dbReference type="PANTHER" id="PTHR42648">
    <property type="entry name" value="TRANSPOSASE, PUTATIVE-RELATED"/>
    <property type="match status" value="1"/>
</dbReference>
<dbReference type="GO" id="GO:0003964">
    <property type="term" value="F:RNA-directed DNA polymerase activity"/>
    <property type="evidence" value="ECO:0007669"/>
    <property type="project" value="UniProtKB-KW"/>
</dbReference>
<organism evidence="25 26">
    <name type="scientific">Puccinia coronata f. sp. avenae</name>
    <dbReference type="NCBI Taxonomy" id="200324"/>
    <lineage>
        <taxon>Eukaryota</taxon>
        <taxon>Fungi</taxon>
        <taxon>Dikarya</taxon>
        <taxon>Basidiomycota</taxon>
        <taxon>Pucciniomycotina</taxon>
        <taxon>Pucciniomycetes</taxon>
        <taxon>Pucciniales</taxon>
        <taxon>Pucciniaceae</taxon>
        <taxon>Puccinia</taxon>
    </lineage>
</organism>
<dbReference type="Pfam" id="PF13976">
    <property type="entry name" value="gag_pre-integrs"/>
    <property type="match status" value="1"/>
</dbReference>
<feature type="region of interest" description="Disordered" evidence="23">
    <location>
        <begin position="1315"/>
        <end position="1336"/>
    </location>
</feature>
<dbReference type="GO" id="GO:0003723">
    <property type="term" value="F:RNA binding"/>
    <property type="evidence" value="ECO:0007669"/>
    <property type="project" value="UniProtKB-KW"/>
</dbReference>
<keyword evidence="4" id="KW-0645">Protease</keyword>
<keyword evidence="7" id="KW-0479">Metal-binding</keyword>
<reference evidence="25 26" key="1">
    <citation type="submission" date="2017-11" db="EMBL/GenBank/DDBJ databases">
        <title>De novo assembly and phasing of dikaryotic genomes from two isolates of Puccinia coronata f. sp. avenae, the causal agent of oat crown rust.</title>
        <authorList>
            <person name="Miller M.E."/>
            <person name="Zhang Y."/>
            <person name="Omidvar V."/>
            <person name="Sperschneider J."/>
            <person name="Schwessinger B."/>
            <person name="Raley C."/>
            <person name="Palmer J.M."/>
            <person name="Garnica D."/>
            <person name="Upadhyaya N."/>
            <person name="Rathjen J."/>
            <person name="Taylor J.M."/>
            <person name="Park R.F."/>
            <person name="Dodds P.N."/>
            <person name="Hirsch C.D."/>
            <person name="Kianian S.F."/>
            <person name="Figueroa M."/>
        </authorList>
    </citation>
    <scope>NUCLEOTIDE SEQUENCE [LARGE SCALE GENOMIC DNA]</scope>
    <source>
        <strain evidence="25">12SD80</strain>
    </source>
</reference>
<dbReference type="CDD" id="cd09272">
    <property type="entry name" value="RNase_HI_RT_Ty1"/>
    <property type="match status" value="1"/>
</dbReference>
<protein>
    <recommendedName>
        <fullName evidence="24">Integrase catalytic domain-containing protein</fullName>
    </recommendedName>
</protein>
<dbReference type="InterPro" id="IPR001584">
    <property type="entry name" value="Integrase_cat-core"/>
</dbReference>
<evidence type="ECO:0000256" key="7">
    <source>
        <dbReference type="ARBA" id="ARBA00022723"/>
    </source>
</evidence>
<dbReference type="InterPro" id="IPR012337">
    <property type="entry name" value="RNaseH-like_sf"/>
</dbReference>
<evidence type="ECO:0000256" key="12">
    <source>
        <dbReference type="ARBA" id="ARBA00022840"/>
    </source>
</evidence>
<evidence type="ECO:0000256" key="19">
    <source>
        <dbReference type="ARBA" id="ARBA00023172"/>
    </source>
</evidence>
<dbReference type="InterPro" id="IPR036397">
    <property type="entry name" value="RNaseH_sf"/>
</dbReference>
<keyword evidence="17" id="KW-0239">DNA-directed DNA polymerase</keyword>
<keyword evidence="17" id="KW-0808">Transferase</keyword>
<sequence>MASEISLKDQLSVLPTLVGDENYPMWSQRITAFLRHRKLYKTVTKNPGATPVSAVKKKLSEAANILLTKISDKLYNRIITDDNDNNGYLIWTRIKELFAQRTNLPTFDSISYVQEGSAICGVITLALSEDCGALIDPILTNDILMADPVLLMTKLWDIAFNKRSRKKPTQSSGTVTTISTNTCTRTRTGCCGKKHNPATKTHTEENCWAIYPEKKEKFLAAQNAAHHHTSAAPLQTSSSQSQHQVPAFAAVTVAHSYSTQASVRPAVLDSGASHHMLNDPAFFKDTEVCSIPISTGRNSTDLTATRVGTAVIAQSDGCIVHLVDALFVPGLSQNLLSLAKLVKKTVSITKDGNISHIVIDGDIIFDCVHWNNILEVSGHIGPVPNNVLALISTTHSTACSVFDVWHNRLGHAGISRIQATLPDIKMVKSSSCDSCMKGKVACIPFSRHFDATHHPLEVVHSDLVGPITPSTNSGSRYFITLVDQHTGFISVTLLQRKSDATKAILEFKTFYEKQTGFAMKKLITDGGGELCNKNLSSILQSQGIQHNVAPPYTPQHNGVAKRANKTIINMARCMLVQSHLAKEWWGEAVRTAALTTNCLPSLSKSRVSPLEQLMKKVPNMAFFRPFGCKTWVIKPAEKRTSKFDSIAWDAILLGYSNDYSCYRVIKVESMEITDTKQAYFDESVFPPLRAINPSPDLAPHSRLPDFISNNLLPYDDDKDLPPRPAHVLSLHEDKVMDEDPSEHEDEVMFEGEDASGEHGRDEDMPPSGQSAMACDDREEWKKAEQVEIDNMIKHNVWSVIPLLPTHHTIPSTWAYKKKLGEDNQVTEFKARICAQGFRQTYGLNFELKYAPTGKPSSLCFLLSITMEHQLLIHQLDVKSAFLTCNLDKEVLMTPPAGYLVDKQVVLRLNKAIYGLKQALLAWYRRLSTFLNSVGFSTSVADPCVFWRQQPSPLWIFAHVDDLIIIGTDPLLFQTQMEKEFQIKYMGDASFLLGMKLDRLDSSLALHQSQYIQRKLVEFNVVDLPPSSCPLDPRSHLRKASVPDRHQFLALNLSYRALIGSLNYLSILTRPDISFAVSKLSQFLEEPGLTHFMAAMQVFRFLKGTMYRGLYFKHQNLYNLRSYVDADWGNCPDTRQSHTGFLVLRHKHLVSWKSTKQATVLLSSTEAEYKALADSCKDIVWLQNLSTKILDIKEPLSTIVHVDNRGAIDLALSQVSQNGFRTKHMDLRLHFIRDLISQKLIKISYISTHKNISDFLTKPVGRLNISRAVATFACDAQTLSALCSQAPSMPGCQNTGFSADVDADTIMLSLSDEMGSDELGATSPVQGTAQGTNHHDD</sequence>
<evidence type="ECO:0000256" key="9">
    <source>
        <dbReference type="ARBA" id="ARBA00022750"/>
    </source>
</evidence>
<dbReference type="InterPro" id="IPR013103">
    <property type="entry name" value="RVT_2"/>
</dbReference>
<comment type="function">
    <text evidence="1">The aspartyl protease (PR) mediates the proteolytic cleavages of the Gag and Gag-Pol polyproteins after assembly of the VLP.</text>
</comment>
<evidence type="ECO:0000256" key="4">
    <source>
        <dbReference type="ARBA" id="ARBA00022670"/>
    </source>
</evidence>
<keyword evidence="16" id="KW-0695">RNA-directed DNA polymerase</keyword>
<feature type="compositionally biased region" description="Acidic residues" evidence="23">
    <location>
        <begin position="735"/>
        <end position="754"/>
    </location>
</feature>
<dbReference type="GO" id="GO:0015074">
    <property type="term" value="P:DNA integration"/>
    <property type="evidence" value="ECO:0007669"/>
    <property type="project" value="UniProtKB-KW"/>
</dbReference>
<keyword evidence="14" id="KW-0694">RNA-binding</keyword>
<dbReference type="Pfam" id="PF22936">
    <property type="entry name" value="Pol_BBD"/>
    <property type="match status" value="1"/>
</dbReference>
<evidence type="ECO:0000256" key="5">
    <source>
        <dbReference type="ARBA" id="ARBA00022695"/>
    </source>
</evidence>
<dbReference type="GO" id="GO:0006310">
    <property type="term" value="P:DNA recombination"/>
    <property type="evidence" value="ECO:0007669"/>
    <property type="project" value="UniProtKB-KW"/>
</dbReference>
<keyword evidence="10" id="KW-0255">Endonuclease</keyword>
<dbReference type="Proteomes" id="UP000235392">
    <property type="component" value="Unassembled WGS sequence"/>
</dbReference>
<keyword evidence="18" id="KW-0917">Virion maturation</keyword>
<dbReference type="SUPFAM" id="SSF53098">
    <property type="entry name" value="Ribonuclease H-like"/>
    <property type="match status" value="1"/>
</dbReference>
<accession>A0A2N5TC47</accession>
<evidence type="ECO:0000256" key="11">
    <source>
        <dbReference type="ARBA" id="ARBA00022801"/>
    </source>
</evidence>
<dbReference type="EMBL" id="PGCI01000644">
    <property type="protein sequence ID" value="PLW23046.1"/>
    <property type="molecule type" value="Genomic_DNA"/>
</dbReference>
<dbReference type="Gene3D" id="3.30.420.10">
    <property type="entry name" value="Ribonuclease H-like superfamily/Ribonuclease H"/>
    <property type="match status" value="1"/>
</dbReference>